<dbReference type="Gene3D" id="6.20.170.10">
    <property type="match status" value="1"/>
</dbReference>
<dbReference type="InterPro" id="IPR014462">
    <property type="entry name" value="Phage_Mu_Gp45"/>
</dbReference>
<dbReference type="NCBIfam" id="TIGR01644">
    <property type="entry name" value="phage_P2_V"/>
    <property type="match status" value="1"/>
</dbReference>
<evidence type="ECO:0000313" key="4">
    <source>
        <dbReference type="Proteomes" id="UP000414136"/>
    </source>
</evidence>
<keyword evidence="4" id="KW-1185">Reference proteome</keyword>
<dbReference type="AlphaFoldDB" id="A0A5E4ZH48"/>
<dbReference type="InterPro" id="IPR053861">
    <property type="entry name" value="Phage_Mu_Gp45_N"/>
</dbReference>
<feature type="region of interest" description="Disordered" evidence="1">
    <location>
        <begin position="182"/>
        <end position="204"/>
    </location>
</feature>
<dbReference type="EMBL" id="CABPSQ010000001">
    <property type="protein sequence ID" value="VVE59755.1"/>
    <property type="molecule type" value="Genomic_DNA"/>
</dbReference>
<evidence type="ECO:0000313" key="3">
    <source>
        <dbReference type="EMBL" id="VVE59755.1"/>
    </source>
</evidence>
<dbReference type="Proteomes" id="UP000414136">
    <property type="component" value="Unassembled WGS sequence"/>
</dbReference>
<evidence type="ECO:0000256" key="1">
    <source>
        <dbReference type="SAM" id="MobiDB-lite"/>
    </source>
</evidence>
<proteinExistence type="predicted"/>
<reference evidence="3 4" key="1">
    <citation type="submission" date="2019-08" db="EMBL/GenBank/DDBJ databases">
        <authorList>
            <person name="Peeters C."/>
        </authorList>
    </citation>
    <scope>NUCLEOTIDE SEQUENCE [LARGE SCALE GENOMIC DNA]</scope>
    <source>
        <strain evidence="3 4">LMG 31118</strain>
    </source>
</reference>
<protein>
    <submittedName>
        <fullName evidence="3">Phage baseplate assembly protein V</fullName>
    </submittedName>
</protein>
<dbReference type="InterPro" id="IPR013046">
    <property type="entry name" value="GpV/Gp45"/>
</dbReference>
<accession>A0A5E4ZH48</accession>
<evidence type="ECO:0000259" key="2">
    <source>
        <dbReference type="Pfam" id="PF06890"/>
    </source>
</evidence>
<dbReference type="PIRSF" id="PIRSF012337">
    <property type="entry name" value="gp45"/>
    <property type="match status" value="1"/>
</dbReference>
<gene>
    <name evidence="3" type="ORF">PCA31118_00004</name>
</gene>
<organism evidence="3 4">
    <name type="scientific">Pandoraea captiosa</name>
    <dbReference type="NCBI Taxonomy" id="2508302"/>
    <lineage>
        <taxon>Bacteria</taxon>
        <taxon>Pseudomonadati</taxon>
        <taxon>Pseudomonadota</taxon>
        <taxon>Betaproteobacteria</taxon>
        <taxon>Burkholderiales</taxon>
        <taxon>Burkholderiaceae</taxon>
        <taxon>Pandoraea</taxon>
    </lineage>
</organism>
<sequence>MDPRTIKAMVARAMNTVRLAFRSVIGATDSGGSVQLVSGEALAGENLPDAEYFQHYGLTSNPPAGTMAIVVPLGGATSHSVIVATEHGSYRLKELKPGEVALYTDEGDSFVFMRGRVTHLKTRVFTVDAEEAVNFNTPNVNISHQLNVTQAITGMGGMQVSGGDGVSVEGKMTVSEDVIAGGVSTGHHKHPGDSGGTTGEPIAS</sequence>
<feature type="domain" description="Bacteriophage Mu Gp45 N-terminal" evidence="2">
    <location>
        <begin position="22"/>
        <end position="88"/>
    </location>
</feature>
<dbReference type="Pfam" id="PF06890">
    <property type="entry name" value="Phage_Mu_Gp45"/>
    <property type="match status" value="1"/>
</dbReference>
<name>A0A5E4ZH48_9BURK</name>